<dbReference type="PROSITE" id="PS51257">
    <property type="entry name" value="PROKAR_LIPOPROTEIN"/>
    <property type="match status" value="1"/>
</dbReference>
<dbReference type="PANTHER" id="PTHR11731:SF193">
    <property type="entry name" value="DIPEPTIDYL PEPTIDASE 9"/>
    <property type="match status" value="1"/>
</dbReference>
<dbReference type="GO" id="GO:0008236">
    <property type="term" value="F:serine-type peptidase activity"/>
    <property type="evidence" value="ECO:0007669"/>
    <property type="project" value="InterPro"/>
</dbReference>
<proteinExistence type="predicted"/>
<feature type="domain" description="Peptidase S9 prolyl oligopeptidase catalytic" evidence="3">
    <location>
        <begin position="642"/>
        <end position="839"/>
    </location>
</feature>
<dbReference type="Proteomes" id="UP000262073">
    <property type="component" value="Chromosome"/>
</dbReference>
<keyword evidence="2" id="KW-0732">Signal</keyword>
<sequence length="839" mass="94074">MNKLSTLVLAAAVASALGACSSTSAPTPTPDTTADAPNTTSQPAPAKVIKTAPAAAASDNNTITLKKIMSDPQWMGRQPQHAGFSIDGAKIVFEQEKTDSDLREVYSANVTRPDHASKAELADLHTLRYDEYVVSPDGNTTAFRFKDSVFVKFDQGQQTGQIVQLTRGGAALSQLRFMQDGRLMARSANKIIAINLATGQREQLLSWQFADQPEPVTEPADYVAREQVSLLAYIAKQRRHAEETQTAEQALAEHSPAVAATPVYFAADERLVAVSMSPAGDKAILATTEDTPWRKDNDIMPHYIQDDGRIEAKQVRQRVADAESVKHNLWLVDVASGEKTALSMVNLPGYNDDVLAEVKTENAKARGETYQVNRLPRDITLLESWYWNKPSIRWHQSGEQVAIMLEAWDNKDRWLTTVDLKNAKLVNQARLHDDAWINYQFNQFGWLHNSHTLYYQSERSGYAHIYTQVPGQAAQALTQGQFEADELTLTHDDQFIYYKANKKHPGIYEIYRVNLQTGKHEALTDLNGMTDYTLSPDEQTLLLTHSSVTRPPELMIKPTAADTKPRQITHTVSEEFLALPWASPKVVAIESSNTAQPIYARVYLPENYQQGGPHKAVVFNHGAGYLQNAHLGWSGYFREFMFNSMLVQQGYVVMDMDYRASAGYGRDWRTAIYRNMGTPEVDDLRDGINWLVTNANVDAQRIGTYGGSYGGFLTFMAMFTQPDLFAAGAALRPVTDWAHYNTPYTANILNTPDIDPIAYRRSSPIYFADGLSKPLLINAPMVDDNVFFQDTVRLVQKLIELEKEDFETAIYPVEPHGFVQPSSWLDEYRRIYALFEENL</sequence>
<dbReference type="RefSeq" id="WP_117316451.1">
    <property type="nucleotide sequence ID" value="NZ_CP031769.1"/>
</dbReference>
<feature type="domain" description="Dipeptidylpeptidase IV N-terminal" evidence="4">
    <location>
        <begin position="391"/>
        <end position="552"/>
    </location>
</feature>
<evidence type="ECO:0000313" key="5">
    <source>
        <dbReference type="EMBL" id="AXR06395.1"/>
    </source>
</evidence>
<evidence type="ECO:0000256" key="2">
    <source>
        <dbReference type="SAM" id="SignalP"/>
    </source>
</evidence>
<feature type="signal peptide" evidence="2">
    <location>
        <begin position="1"/>
        <end position="25"/>
    </location>
</feature>
<dbReference type="GO" id="GO:0008239">
    <property type="term" value="F:dipeptidyl-peptidase activity"/>
    <property type="evidence" value="ECO:0007669"/>
    <property type="project" value="TreeGrafter"/>
</dbReference>
<dbReference type="OrthoDB" id="1094230at2"/>
<evidence type="ECO:0000313" key="6">
    <source>
        <dbReference type="Proteomes" id="UP000262073"/>
    </source>
</evidence>
<dbReference type="InterPro" id="IPR029058">
    <property type="entry name" value="AB_hydrolase_fold"/>
</dbReference>
<dbReference type="Pfam" id="PF00930">
    <property type="entry name" value="DPPIV_N"/>
    <property type="match status" value="1"/>
</dbReference>
<dbReference type="InterPro" id="IPR002469">
    <property type="entry name" value="Peptidase_S9B_N"/>
</dbReference>
<dbReference type="Gene3D" id="3.40.50.1820">
    <property type="entry name" value="alpha/beta hydrolase"/>
    <property type="match status" value="1"/>
</dbReference>
<dbReference type="GO" id="GO:0006508">
    <property type="term" value="P:proteolysis"/>
    <property type="evidence" value="ECO:0007669"/>
    <property type="project" value="InterPro"/>
</dbReference>
<dbReference type="AlphaFoldDB" id="A0A346NLI8"/>
<name>A0A346NLI8_9ALTE</name>
<dbReference type="EMBL" id="CP031769">
    <property type="protein sequence ID" value="AXR06395.1"/>
    <property type="molecule type" value="Genomic_DNA"/>
</dbReference>
<dbReference type="SUPFAM" id="SSF53474">
    <property type="entry name" value="alpha/beta-Hydrolases"/>
    <property type="match status" value="1"/>
</dbReference>
<organism evidence="5 6">
    <name type="scientific">Salinimonas sediminis</name>
    <dbReference type="NCBI Taxonomy" id="2303538"/>
    <lineage>
        <taxon>Bacteria</taxon>
        <taxon>Pseudomonadati</taxon>
        <taxon>Pseudomonadota</taxon>
        <taxon>Gammaproteobacteria</taxon>
        <taxon>Alteromonadales</taxon>
        <taxon>Alteromonadaceae</taxon>
        <taxon>Alteromonas/Salinimonas group</taxon>
        <taxon>Salinimonas</taxon>
    </lineage>
</organism>
<accession>A0A346NLI8</accession>
<gene>
    <name evidence="5" type="ORF">D0Y50_08465</name>
</gene>
<dbReference type="KEGG" id="salm:D0Y50_08465"/>
<reference evidence="5 6" key="1">
    <citation type="submission" date="2018-08" db="EMBL/GenBank/DDBJ databases">
        <title>Salinimonas sediminis sp. nov., a piezophilic bacterium isolated from a deep-sea sediment sample from the New Britain Trench.</title>
        <authorList>
            <person name="Cao J."/>
        </authorList>
    </citation>
    <scope>NUCLEOTIDE SEQUENCE [LARGE SCALE GENOMIC DNA]</scope>
    <source>
        <strain evidence="5 6">N102</strain>
    </source>
</reference>
<evidence type="ECO:0000256" key="1">
    <source>
        <dbReference type="SAM" id="MobiDB-lite"/>
    </source>
</evidence>
<dbReference type="SUPFAM" id="SSF82171">
    <property type="entry name" value="DPP6 N-terminal domain-like"/>
    <property type="match status" value="1"/>
</dbReference>
<evidence type="ECO:0000259" key="3">
    <source>
        <dbReference type="Pfam" id="PF00326"/>
    </source>
</evidence>
<evidence type="ECO:0000259" key="4">
    <source>
        <dbReference type="Pfam" id="PF00930"/>
    </source>
</evidence>
<dbReference type="Pfam" id="PF00326">
    <property type="entry name" value="Peptidase_S9"/>
    <property type="match status" value="1"/>
</dbReference>
<dbReference type="InterPro" id="IPR001375">
    <property type="entry name" value="Peptidase_S9_cat"/>
</dbReference>
<keyword evidence="6" id="KW-1185">Reference proteome</keyword>
<dbReference type="InterPro" id="IPR050278">
    <property type="entry name" value="Serine_Prot_S9B/DPPIV"/>
</dbReference>
<feature type="chain" id="PRO_5016814625" evidence="2">
    <location>
        <begin position="26"/>
        <end position="839"/>
    </location>
</feature>
<feature type="region of interest" description="Disordered" evidence="1">
    <location>
        <begin position="19"/>
        <end position="44"/>
    </location>
</feature>
<dbReference type="PANTHER" id="PTHR11731">
    <property type="entry name" value="PROTEASE FAMILY S9B,C DIPEPTIDYL-PEPTIDASE IV-RELATED"/>
    <property type="match status" value="1"/>
</dbReference>
<protein>
    <submittedName>
        <fullName evidence="5">S9 family peptidase</fullName>
    </submittedName>
</protein>
<dbReference type="Gene3D" id="2.140.10.30">
    <property type="entry name" value="Dipeptidylpeptidase IV, N-terminal domain"/>
    <property type="match status" value="1"/>
</dbReference>